<evidence type="ECO:0000313" key="3">
    <source>
        <dbReference type="Proteomes" id="UP000502608"/>
    </source>
</evidence>
<keyword evidence="3" id="KW-1185">Reference proteome</keyword>
<feature type="domain" description="PilZ" evidence="1">
    <location>
        <begin position="146"/>
        <end position="235"/>
    </location>
</feature>
<dbReference type="Proteomes" id="UP000502608">
    <property type="component" value="Chromosome"/>
</dbReference>
<dbReference type="SUPFAM" id="SSF141371">
    <property type="entry name" value="PilZ domain-like"/>
    <property type="match status" value="1"/>
</dbReference>
<dbReference type="AlphaFoldDB" id="A0A6G9QIB7"/>
<gene>
    <name evidence="2" type="ORF">HBH39_04225</name>
</gene>
<dbReference type="InterPro" id="IPR009875">
    <property type="entry name" value="PilZ_domain"/>
</dbReference>
<organism evidence="2 3">
    <name type="scientific">Shewanella aestuarii</name>
    <dbReference type="NCBI Taxonomy" id="1028752"/>
    <lineage>
        <taxon>Bacteria</taxon>
        <taxon>Pseudomonadati</taxon>
        <taxon>Pseudomonadota</taxon>
        <taxon>Gammaproteobacteria</taxon>
        <taxon>Alteromonadales</taxon>
        <taxon>Shewanellaceae</taxon>
        <taxon>Shewanella</taxon>
    </lineage>
</organism>
<dbReference type="GO" id="GO:0035438">
    <property type="term" value="F:cyclic-di-GMP binding"/>
    <property type="evidence" value="ECO:0007669"/>
    <property type="project" value="InterPro"/>
</dbReference>
<evidence type="ECO:0000259" key="1">
    <source>
        <dbReference type="Pfam" id="PF07238"/>
    </source>
</evidence>
<dbReference type="KEGG" id="saes:HBH39_04225"/>
<dbReference type="Gene3D" id="2.40.10.220">
    <property type="entry name" value="predicted glycosyltransferase like domains"/>
    <property type="match status" value="1"/>
</dbReference>
<proteinExistence type="predicted"/>
<feature type="domain" description="PilZ" evidence="1">
    <location>
        <begin position="478"/>
        <end position="592"/>
    </location>
</feature>
<sequence>MTLDNHSGLIEQLKPLMMEPDFQDIFERLTADESNSTRFLLKMELNRISAPCTRIIDLRDKTELPCEEFTIGKQRHFLDEPSKNAIESILPIYHNKYTLGVYEHVIKSHKERKQIIQQKKQGNITEPQQEQSPFEVPGIVLGSYFNRSEERMNYSIRISAVQPGMADVFGATLDLSVGGARIRLPQKHNFDTEKPIRIKLLELSEEFYFEDLQQGVDYQIVDIQNKDDNAIFRLKRLGGGAELDKVITQLIRAFKFRYKVDVNDVIVNATGLGFERHYLPLQPHLPLFISINENKPTISHTLLARGNQPIFHFFQNEHDVNQLSGMLTNNRLVNLLKFPDVIEHRLLFSFIHIANGKLHFYSATLAELNKTGHLGLFLGFGAKKSSWRVFKIHSHKIDHSQNYKTSTLPGDDNHYSGLTEQQLATFSHVLHLCDLTNEEAKPQYQSWFTGQDVNQLKIFAQQKVTTNSIKKISMPFSERRHEARFSFKTLVEIKQGDKTLSGITHDISSRGLQINLDESADLQFPAAVTLSFPRLQTIAGKTNLSNLPYQLVRARSNGAILHLSALIGHEPHAGVEFLNKLITHNKQKLAQLSDKDGEQLELADGMKNLMMRELVGVPYFIEKTNKTIQLAGIGIGTKVDEISHLFSQDTDKIMQYNLTPLMADGVFKNQIVEPIRSMKPHYEMSYIEIFMRITRHSRGTINLTCKLTKALTTEEQQQFIEQSQRLGRFMALRVFRGATDKPDMSYIRRELEYIHIHANHRAKQLEEQLWRIIGLGELLDITQEICLRYPTLQNQVVIEK</sequence>
<accession>A0A6G9QIB7</accession>
<dbReference type="EMBL" id="CP050313">
    <property type="protein sequence ID" value="QIR13805.1"/>
    <property type="molecule type" value="Genomic_DNA"/>
</dbReference>
<reference evidence="2 3" key="1">
    <citation type="submission" date="2020-03" db="EMBL/GenBank/DDBJ databases">
        <title>Complete genome sequence of Shewanella sp.</title>
        <authorList>
            <person name="Kim Y.-S."/>
            <person name="Kim S.-J."/>
            <person name="Jung H.-K."/>
            <person name="Kim K.-H."/>
        </authorList>
    </citation>
    <scope>NUCLEOTIDE SEQUENCE [LARGE SCALE GENOMIC DNA]</scope>
    <source>
        <strain evidence="2 3">PN3F2</strain>
    </source>
</reference>
<name>A0A6G9QIB7_9GAMM</name>
<protein>
    <submittedName>
        <fullName evidence="2">PilZ domain-containing protein</fullName>
    </submittedName>
</protein>
<dbReference type="RefSeq" id="WP_167675897.1">
    <property type="nucleotide sequence ID" value="NZ_CP050313.1"/>
</dbReference>
<dbReference type="Pfam" id="PF07238">
    <property type="entry name" value="PilZ"/>
    <property type="match status" value="2"/>
</dbReference>
<evidence type="ECO:0000313" key="2">
    <source>
        <dbReference type="EMBL" id="QIR13805.1"/>
    </source>
</evidence>